<keyword evidence="3" id="KW-1185">Reference proteome</keyword>
<dbReference type="Proteomes" id="UP000661696">
    <property type="component" value="Unassembled WGS sequence"/>
</dbReference>
<dbReference type="RefSeq" id="WP_202093058.1">
    <property type="nucleotide sequence ID" value="NZ_JAELVM010000003.1"/>
</dbReference>
<protein>
    <submittedName>
        <fullName evidence="2">Peptidase M12</fullName>
    </submittedName>
</protein>
<dbReference type="SMART" id="SM00235">
    <property type="entry name" value="ZnMc"/>
    <property type="match status" value="1"/>
</dbReference>
<organism evidence="2 3">
    <name type="scientific">Chryseobacterium endalhagicum</name>
    <dbReference type="NCBI Taxonomy" id="2797638"/>
    <lineage>
        <taxon>Bacteria</taxon>
        <taxon>Pseudomonadati</taxon>
        <taxon>Bacteroidota</taxon>
        <taxon>Flavobacteriia</taxon>
        <taxon>Flavobacteriales</taxon>
        <taxon>Weeksellaceae</taxon>
        <taxon>Chryseobacterium group</taxon>
        <taxon>Chryseobacterium</taxon>
    </lineage>
</organism>
<proteinExistence type="predicted"/>
<feature type="domain" description="Peptidase metallopeptidase" evidence="1">
    <location>
        <begin position="75"/>
        <end position="217"/>
    </location>
</feature>
<evidence type="ECO:0000259" key="1">
    <source>
        <dbReference type="SMART" id="SM00235"/>
    </source>
</evidence>
<dbReference type="Pfam" id="PF01400">
    <property type="entry name" value="Astacin"/>
    <property type="match status" value="1"/>
</dbReference>
<dbReference type="InterPro" id="IPR024079">
    <property type="entry name" value="MetalloPept_cat_dom_sf"/>
</dbReference>
<dbReference type="SUPFAM" id="SSF55486">
    <property type="entry name" value="Metalloproteases ('zincins'), catalytic domain"/>
    <property type="match status" value="1"/>
</dbReference>
<reference evidence="2 3" key="1">
    <citation type="submission" date="2020-12" db="EMBL/GenBank/DDBJ databases">
        <title>Chryseobacterium endoalhailicus sp. nov., isolated from seed of leguminous plant.</title>
        <authorList>
            <person name="Zhang X."/>
        </authorList>
    </citation>
    <scope>NUCLEOTIDE SEQUENCE [LARGE SCALE GENOMIC DNA]</scope>
    <source>
        <strain evidence="2 3">L7</strain>
    </source>
</reference>
<dbReference type="PROSITE" id="PS51257">
    <property type="entry name" value="PROKAR_LIPOPROTEIN"/>
    <property type="match status" value="1"/>
</dbReference>
<gene>
    <name evidence="2" type="ORF">JET18_17155</name>
</gene>
<comment type="caution">
    <text evidence="2">The sequence shown here is derived from an EMBL/GenBank/DDBJ whole genome shotgun (WGS) entry which is preliminary data.</text>
</comment>
<dbReference type="Gene3D" id="3.40.390.10">
    <property type="entry name" value="Collagenase (Catalytic Domain)"/>
    <property type="match status" value="1"/>
</dbReference>
<dbReference type="EMBL" id="JAELVM010000003">
    <property type="protein sequence ID" value="MBL1222584.1"/>
    <property type="molecule type" value="Genomic_DNA"/>
</dbReference>
<dbReference type="InterPro" id="IPR001506">
    <property type="entry name" value="Peptidase_M12A"/>
</dbReference>
<dbReference type="InterPro" id="IPR006026">
    <property type="entry name" value="Peptidase_Metallo"/>
</dbReference>
<accession>A0ABS1QIZ7</accession>
<sequence length="272" mass="31043">MKTITTFGLLAVSLLTFFLSCNKSSSDIQKSKTEPDSKMKIATLSNDSLRKIKVCTALVSESHALDSGKEAFGNSDLFWPEDKRTLYVNFLDGDPIVQQKVMNVAKQWENYCGLKFIFSNSPNPDITISFNEIGSWSYIGKDSKGKIPSMNYGWLNADTPQSEYDRVVLHEFGHAIGLCHEFQSSNNNPIIWDEPVVYQYYMGPPNNWTKEEVDYNLFKRYSSSEYNGTEFDPFSIMQYSLPAEFTKNGYHLSSVYKLSETDKKFIASIYPK</sequence>
<evidence type="ECO:0000313" key="2">
    <source>
        <dbReference type="EMBL" id="MBL1222584.1"/>
    </source>
</evidence>
<evidence type="ECO:0000313" key="3">
    <source>
        <dbReference type="Proteomes" id="UP000661696"/>
    </source>
</evidence>
<name>A0ABS1QIZ7_9FLAO</name>